<evidence type="ECO:0000259" key="5">
    <source>
        <dbReference type="PROSITE" id="PS51078"/>
    </source>
</evidence>
<protein>
    <submittedName>
        <fullName evidence="6">DNA-binding IclR family transcriptional regulator</fullName>
    </submittedName>
</protein>
<dbReference type="PANTHER" id="PTHR30136">
    <property type="entry name" value="HELIX-TURN-HELIX TRANSCRIPTIONAL REGULATOR, ICLR FAMILY"/>
    <property type="match status" value="1"/>
</dbReference>
<dbReference type="InterPro" id="IPR050707">
    <property type="entry name" value="HTH_MetabolicPath_Reg"/>
</dbReference>
<keyword evidence="2 6" id="KW-0238">DNA-binding</keyword>
<dbReference type="InterPro" id="IPR036390">
    <property type="entry name" value="WH_DNA-bd_sf"/>
</dbReference>
<dbReference type="Gene3D" id="3.30.450.40">
    <property type="match status" value="1"/>
</dbReference>
<evidence type="ECO:0000313" key="7">
    <source>
        <dbReference type="Proteomes" id="UP000577956"/>
    </source>
</evidence>
<dbReference type="PROSITE" id="PS51077">
    <property type="entry name" value="HTH_ICLR"/>
    <property type="match status" value="1"/>
</dbReference>
<dbReference type="GO" id="GO:0003700">
    <property type="term" value="F:DNA-binding transcription factor activity"/>
    <property type="evidence" value="ECO:0007669"/>
    <property type="project" value="TreeGrafter"/>
</dbReference>
<dbReference type="InterPro" id="IPR029016">
    <property type="entry name" value="GAF-like_dom_sf"/>
</dbReference>
<dbReference type="InterPro" id="IPR005471">
    <property type="entry name" value="Tscrpt_reg_IclR_N"/>
</dbReference>
<dbReference type="InterPro" id="IPR036388">
    <property type="entry name" value="WH-like_DNA-bd_sf"/>
</dbReference>
<dbReference type="Gene3D" id="1.10.10.10">
    <property type="entry name" value="Winged helix-like DNA-binding domain superfamily/Winged helix DNA-binding domain"/>
    <property type="match status" value="1"/>
</dbReference>
<dbReference type="Proteomes" id="UP000577956">
    <property type="component" value="Unassembled WGS sequence"/>
</dbReference>
<name>A0A7Y9JXU5_9CELL</name>
<dbReference type="GO" id="GO:0045892">
    <property type="term" value="P:negative regulation of DNA-templated transcription"/>
    <property type="evidence" value="ECO:0007669"/>
    <property type="project" value="TreeGrafter"/>
</dbReference>
<dbReference type="SUPFAM" id="SSF46785">
    <property type="entry name" value="Winged helix' DNA-binding domain"/>
    <property type="match status" value="1"/>
</dbReference>
<gene>
    <name evidence="6" type="ORF">BKA21_001561</name>
</gene>
<dbReference type="GO" id="GO:0003677">
    <property type="term" value="F:DNA binding"/>
    <property type="evidence" value="ECO:0007669"/>
    <property type="project" value="UniProtKB-KW"/>
</dbReference>
<keyword evidence="1" id="KW-0805">Transcription regulation</keyword>
<dbReference type="RefSeq" id="WP_203793367.1">
    <property type="nucleotide sequence ID" value="NZ_BAABFI010000002.1"/>
</dbReference>
<evidence type="ECO:0000313" key="6">
    <source>
        <dbReference type="EMBL" id="NYD86012.1"/>
    </source>
</evidence>
<dbReference type="PANTHER" id="PTHR30136:SF24">
    <property type="entry name" value="HTH-TYPE TRANSCRIPTIONAL REPRESSOR ALLR"/>
    <property type="match status" value="1"/>
</dbReference>
<comment type="caution">
    <text evidence="6">The sequence shown here is derived from an EMBL/GenBank/DDBJ whole genome shotgun (WGS) entry which is preliminary data.</text>
</comment>
<evidence type="ECO:0000256" key="3">
    <source>
        <dbReference type="ARBA" id="ARBA00023163"/>
    </source>
</evidence>
<proteinExistence type="predicted"/>
<dbReference type="PROSITE" id="PS51078">
    <property type="entry name" value="ICLR_ED"/>
    <property type="match status" value="1"/>
</dbReference>
<sequence length="253" mass="26864">MLRRAVRLLAAFDDDHRHLALGALAVRAGLPLSTASRLAAQLVGLGVLDRARDGTFGIGLRLWEIASLAETTVSLRGAVAPLLDDLVAVTRHHVQLVVRDGEEGLVLDRRDGRDPLPVHYHVGGHLPLVPTAAGQVLLAAAPRGLVEEMLARGTYGWPTVECPRPAPDEVRAQVTEVRRTDLAVVRRPAAPVVSLGVPVRDRTGQVVAAIGVVLPAEGASVPRLEPVLRAAARAATRAVSAGEKERPPDWSRG</sequence>
<dbReference type="AlphaFoldDB" id="A0A7Y9JXU5"/>
<evidence type="ECO:0000256" key="1">
    <source>
        <dbReference type="ARBA" id="ARBA00023015"/>
    </source>
</evidence>
<dbReference type="SMART" id="SM00346">
    <property type="entry name" value="HTH_ICLR"/>
    <property type="match status" value="1"/>
</dbReference>
<dbReference type="SUPFAM" id="SSF55781">
    <property type="entry name" value="GAF domain-like"/>
    <property type="match status" value="1"/>
</dbReference>
<accession>A0A7Y9JXU5</accession>
<dbReference type="Pfam" id="PF01614">
    <property type="entry name" value="IclR_C"/>
    <property type="match status" value="1"/>
</dbReference>
<reference evidence="6 7" key="1">
    <citation type="submission" date="2020-07" db="EMBL/GenBank/DDBJ databases">
        <title>Sequencing the genomes of 1000 actinobacteria strains.</title>
        <authorList>
            <person name="Klenk H.-P."/>
        </authorList>
    </citation>
    <scope>NUCLEOTIDE SEQUENCE [LARGE SCALE GENOMIC DNA]</scope>
    <source>
        <strain evidence="6 7">DSM 24482</strain>
    </source>
</reference>
<keyword evidence="3" id="KW-0804">Transcription</keyword>
<dbReference type="EMBL" id="JACCBK010000001">
    <property type="protein sequence ID" value="NYD86012.1"/>
    <property type="molecule type" value="Genomic_DNA"/>
</dbReference>
<organism evidence="6 7">
    <name type="scientific">Cellulomonas oligotrophica</name>
    <dbReference type="NCBI Taxonomy" id="931536"/>
    <lineage>
        <taxon>Bacteria</taxon>
        <taxon>Bacillati</taxon>
        <taxon>Actinomycetota</taxon>
        <taxon>Actinomycetes</taxon>
        <taxon>Micrococcales</taxon>
        <taxon>Cellulomonadaceae</taxon>
        <taxon>Cellulomonas</taxon>
    </lineage>
</organism>
<feature type="domain" description="IclR-ED" evidence="5">
    <location>
        <begin position="61"/>
        <end position="241"/>
    </location>
</feature>
<evidence type="ECO:0000256" key="2">
    <source>
        <dbReference type="ARBA" id="ARBA00023125"/>
    </source>
</evidence>
<evidence type="ECO:0000259" key="4">
    <source>
        <dbReference type="PROSITE" id="PS51077"/>
    </source>
</evidence>
<feature type="domain" description="HTH iclR-type" evidence="4">
    <location>
        <begin position="1"/>
        <end position="60"/>
    </location>
</feature>
<dbReference type="Pfam" id="PF09339">
    <property type="entry name" value="HTH_IclR"/>
    <property type="match status" value="1"/>
</dbReference>
<dbReference type="InterPro" id="IPR014757">
    <property type="entry name" value="Tscrpt_reg_IclR_C"/>
</dbReference>